<accession>A0A9D4BPA6</accession>
<evidence type="ECO:0000259" key="2">
    <source>
        <dbReference type="Pfam" id="PF09128"/>
    </source>
</evidence>
<dbReference type="EMBL" id="JAIWYP010000015">
    <property type="protein sequence ID" value="KAH3703549.1"/>
    <property type="molecule type" value="Genomic_DNA"/>
</dbReference>
<dbReference type="AlphaFoldDB" id="A0A9D4BPA6"/>
<dbReference type="InterPro" id="IPR044926">
    <property type="entry name" value="RGS_subdomain_2"/>
</dbReference>
<keyword evidence="4" id="KW-1185">Reference proteome</keyword>
<dbReference type="Gene3D" id="1.10.167.10">
    <property type="entry name" value="Regulator of G-protein Signalling 4, domain 2"/>
    <property type="match status" value="1"/>
</dbReference>
<feature type="domain" description="Regulator of G protein signalling-like" evidence="2">
    <location>
        <begin position="5"/>
        <end position="72"/>
    </location>
</feature>
<dbReference type="GO" id="GO:0007186">
    <property type="term" value="P:G protein-coupled receptor signaling pathway"/>
    <property type="evidence" value="ECO:0007669"/>
    <property type="project" value="TreeGrafter"/>
</dbReference>
<dbReference type="GO" id="GO:0005085">
    <property type="term" value="F:guanyl-nucleotide exchange factor activity"/>
    <property type="evidence" value="ECO:0007669"/>
    <property type="project" value="InterPro"/>
</dbReference>
<evidence type="ECO:0000313" key="3">
    <source>
        <dbReference type="EMBL" id="KAH3703549.1"/>
    </source>
</evidence>
<keyword evidence="1" id="KW-1133">Transmembrane helix</keyword>
<reference evidence="3" key="1">
    <citation type="journal article" date="2019" name="bioRxiv">
        <title>The Genome of the Zebra Mussel, Dreissena polymorpha: A Resource for Invasive Species Research.</title>
        <authorList>
            <person name="McCartney M.A."/>
            <person name="Auch B."/>
            <person name="Kono T."/>
            <person name="Mallez S."/>
            <person name="Zhang Y."/>
            <person name="Obille A."/>
            <person name="Becker A."/>
            <person name="Abrahante J.E."/>
            <person name="Garbe J."/>
            <person name="Badalamenti J.P."/>
            <person name="Herman A."/>
            <person name="Mangelson H."/>
            <person name="Liachko I."/>
            <person name="Sullivan S."/>
            <person name="Sone E.D."/>
            <person name="Koren S."/>
            <person name="Silverstein K.A.T."/>
            <person name="Beckman K.B."/>
            <person name="Gohl D.M."/>
        </authorList>
    </citation>
    <scope>NUCLEOTIDE SEQUENCE</scope>
    <source>
        <strain evidence="3">Duluth1</strain>
        <tissue evidence="3">Whole animal</tissue>
    </source>
</reference>
<evidence type="ECO:0000313" key="4">
    <source>
        <dbReference type="Proteomes" id="UP000828390"/>
    </source>
</evidence>
<gene>
    <name evidence="3" type="ORF">DPMN_078586</name>
</gene>
<comment type="caution">
    <text evidence="3">The sequence shown here is derived from an EMBL/GenBank/DDBJ whole genome shotgun (WGS) entry which is preliminary data.</text>
</comment>
<proteinExistence type="predicted"/>
<dbReference type="Pfam" id="PF09128">
    <property type="entry name" value="RGS-like"/>
    <property type="match status" value="1"/>
</dbReference>
<evidence type="ECO:0000256" key="1">
    <source>
        <dbReference type="SAM" id="Phobius"/>
    </source>
</evidence>
<dbReference type="InterPro" id="IPR015212">
    <property type="entry name" value="RGS-like_dom"/>
</dbReference>
<sequence>MGDTKIFNDLATLVTHPAHMAVFLHYVITQHNPAPVLFYEMTRFYNTTQGNSKDLKKWAYEIHSTFIIHMAVWNSGLIVYCVFSTRSTLPSSYIWRYGILS</sequence>
<dbReference type="InterPro" id="IPR036305">
    <property type="entry name" value="RGS_sf"/>
</dbReference>
<reference evidence="3" key="2">
    <citation type="submission" date="2020-11" db="EMBL/GenBank/DDBJ databases">
        <authorList>
            <person name="McCartney M.A."/>
            <person name="Auch B."/>
            <person name="Kono T."/>
            <person name="Mallez S."/>
            <person name="Becker A."/>
            <person name="Gohl D.M."/>
            <person name="Silverstein K.A.T."/>
            <person name="Koren S."/>
            <person name="Bechman K.B."/>
            <person name="Herman A."/>
            <person name="Abrahante J.E."/>
            <person name="Garbe J."/>
        </authorList>
    </citation>
    <scope>NUCLEOTIDE SEQUENCE</scope>
    <source>
        <strain evidence="3">Duluth1</strain>
        <tissue evidence="3">Whole animal</tissue>
    </source>
</reference>
<protein>
    <recommendedName>
        <fullName evidence="2">Regulator of G protein signalling-like domain-containing protein</fullName>
    </recommendedName>
</protein>
<name>A0A9D4BPA6_DREPO</name>
<dbReference type="Proteomes" id="UP000828390">
    <property type="component" value="Unassembled WGS sequence"/>
</dbReference>
<dbReference type="PANTHER" id="PTHR45872:SF2">
    <property type="entry name" value="RHO GUANINE NUCLEOTIDE EXCHANGE FACTOR 2, ISOFORM D"/>
    <property type="match status" value="1"/>
</dbReference>
<dbReference type="PANTHER" id="PTHR45872">
    <property type="entry name" value="RHO GUANINE NUCLEOTIDE EXCHANGE FACTOR 2, ISOFORM D"/>
    <property type="match status" value="1"/>
</dbReference>
<organism evidence="3 4">
    <name type="scientific">Dreissena polymorpha</name>
    <name type="common">Zebra mussel</name>
    <name type="synonym">Mytilus polymorpha</name>
    <dbReference type="NCBI Taxonomy" id="45954"/>
    <lineage>
        <taxon>Eukaryota</taxon>
        <taxon>Metazoa</taxon>
        <taxon>Spiralia</taxon>
        <taxon>Lophotrochozoa</taxon>
        <taxon>Mollusca</taxon>
        <taxon>Bivalvia</taxon>
        <taxon>Autobranchia</taxon>
        <taxon>Heteroconchia</taxon>
        <taxon>Euheterodonta</taxon>
        <taxon>Imparidentia</taxon>
        <taxon>Neoheterodontei</taxon>
        <taxon>Myida</taxon>
        <taxon>Dreissenoidea</taxon>
        <taxon>Dreissenidae</taxon>
        <taxon>Dreissena</taxon>
    </lineage>
</organism>
<feature type="transmembrane region" description="Helical" evidence="1">
    <location>
        <begin position="62"/>
        <end position="83"/>
    </location>
</feature>
<keyword evidence="1" id="KW-0812">Transmembrane</keyword>
<dbReference type="SUPFAM" id="SSF48097">
    <property type="entry name" value="Regulator of G-protein signaling, RGS"/>
    <property type="match status" value="1"/>
</dbReference>
<dbReference type="GO" id="GO:0005737">
    <property type="term" value="C:cytoplasm"/>
    <property type="evidence" value="ECO:0007669"/>
    <property type="project" value="InterPro"/>
</dbReference>
<keyword evidence="1" id="KW-0472">Membrane</keyword>
<dbReference type="GO" id="GO:0001664">
    <property type="term" value="F:G protein-coupled receptor binding"/>
    <property type="evidence" value="ECO:0007669"/>
    <property type="project" value="TreeGrafter"/>
</dbReference>